<evidence type="ECO:0000256" key="2">
    <source>
        <dbReference type="ARBA" id="ARBA00022692"/>
    </source>
</evidence>
<feature type="domain" description="Mechanosensitive ion channel MscS" evidence="6">
    <location>
        <begin position="179"/>
        <end position="247"/>
    </location>
</feature>
<dbReference type="GO" id="GO:0005886">
    <property type="term" value="C:plasma membrane"/>
    <property type="evidence" value="ECO:0007669"/>
    <property type="project" value="TreeGrafter"/>
</dbReference>
<dbReference type="EMBL" id="JACICC010000003">
    <property type="protein sequence ID" value="MBB3809606.1"/>
    <property type="molecule type" value="Genomic_DNA"/>
</dbReference>
<evidence type="ECO:0000256" key="4">
    <source>
        <dbReference type="ARBA" id="ARBA00023136"/>
    </source>
</evidence>
<gene>
    <name evidence="7" type="ORF">FHS81_001688</name>
</gene>
<feature type="transmembrane region" description="Helical" evidence="5">
    <location>
        <begin position="20"/>
        <end position="42"/>
    </location>
</feature>
<keyword evidence="2 5" id="KW-0812">Transmembrane</keyword>
<evidence type="ECO:0000313" key="7">
    <source>
        <dbReference type="EMBL" id="MBB3809606.1"/>
    </source>
</evidence>
<proteinExistence type="predicted"/>
<sequence length="396" mass="44068">MQDLVNFVWDHPALLTGVGVFLVILAAVIVGLIARFVLVRLVNRLISDLSFVKGTDFVKAGIITRLANAAPAMVISSWISEVPGLPLPVVTVVRNVADSFIVFVVAIAIGSVLQLLGSLWQKRHSDSGRSIKGFVQVACILVYIVAAVLIVAIIVNRSPLILLSSLGALTAVLLLVFQDTLLSLVAAIELSTTDIVRVGDWIEMPSMNADGDVIDMSLYSVTVRNWDNTYSTFPVRNMVSQPFKNWRGMTQSGARRIRRSIPVDQSTVHFIDEECIDKLSQLRHLTDFITQEKQKCEDWNARLGASAQVPGNRRRMTNIGLFRAYAVNYLKSRPDIRKDLTLMVRHEPPGPNGLPIEVYCFTNTTEWITYEMIQADIIDHLLAMMDDFDLKVFQAS</sequence>
<dbReference type="Pfam" id="PF00924">
    <property type="entry name" value="MS_channel_2nd"/>
    <property type="match status" value="1"/>
</dbReference>
<dbReference type="SUPFAM" id="SSF50182">
    <property type="entry name" value="Sm-like ribonucleoproteins"/>
    <property type="match status" value="1"/>
</dbReference>
<feature type="transmembrane region" description="Helical" evidence="5">
    <location>
        <begin position="160"/>
        <end position="177"/>
    </location>
</feature>
<evidence type="ECO:0000259" key="6">
    <source>
        <dbReference type="Pfam" id="PF00924"/>
    </source>
</evidence>
<dbReference type="Proteomes" id="UP000537592">
    <property type="component" value="Unassembled WGS sequence"/>
</dbReference>
<feature type="transmembrane region" description="Helical" evidence="5">
    <location>
        <begin position="133"/>
        <end position="154"/>
    </location>
</feature>
<protein>
    <submittedName>
        <fullName evidence="7">Miniconductance mechanosensitive channel</fullName>
    </submittedName>
</protein>
<evidence type="ECO:0000256" key="5">
    <source>
        <dbReference type="SAM" id="Phobius"/>
    </source>
</evidence>
<dbReference type="InterPro" id="IPR023408">
    <property type="entry name" value="MscS_beta-dom_sf"/>
</dbReference>
<dbReference type="AlphaFoldDB" id="A0A7W5Z3R0"/>
<feature type="transmembrane region" description="Helical" evidence="5">
    <location>
        <begin position="100"/>
        <end position="121"/>
    </location>
</feature>
<dbReference type="InterPro" id="IPR030192">
    <property type="entry name" value="YbdG"/>
</dbReference>
<evidence type="ECO:0000256" key="3">
    <source>
        <dbReference type="ARBA" id="ARBA00022989"/>
    </source>
</evidence>
<dbReference type="GO" id="GO:0071470">
    <property type="term" value="P:cellular response to osmotic stress"/>
    <property type="evidence" value="ECO:0007669"/>
    <property type="project" value="InterPro"/>
</dbReference>
<reference evidence="7 8" key="1">
    <citation type="submission" date="2020-08" db="EMBL/GenBank/DDBJ databases">
        <title>Genomic Encyclopedia of Type Strains, Phase IV (KMG-IV): sequencing the most valuable type-strain genomes for metagenomic binning, comparative biology and taxonomic classification.</title>
        <authorList>
            <person name="Goeker M."/>
        </authorList>
    </citation>
    <scope>NUCLEOTIDE SEQUENCE [LARGE SCALE GENOMIC DNA]</scope>
    <source>
        <strain evidence="7 8">DSM 28760</strain>
    </source>
</reference>
<dbReference type="InterPro" id="IPR006685">
    <property type="entry name" value="MscS_channel_2nd"/>
</dbReference>
<dbReference type="GO" id="GO:0008381">
    <property type="term" value="F:mechanosensitive monoatomic ion channel activity"/>
    <property type="evidence" value="ECO:0007669"/>
    <property type="project" value="InterPro"/>
</dbReference>
<accession>A0A7W5Z3R0</accession>
<dbReference type="PANTHER" id="PTHR30414">
    <property type="entry name" value="MINICONDUCTANCE MECHANOSENSITIVE CHANNEL YBDG"/>
    <property type="match status" value="1"/>
</dbReference>
<comment type="caution">
    <text evidence="7">The sequence shown here is derived from an EMBL/GenBank/DDBJ whole genome shotgun (WGS) entry which is preliminary data.</text>
</comment>
<keyword evidence="4 5" id="KW-0472">Membrane</keyword>
<comment type="subcellular location">
    <subcellularLocation>
        <location evidence="1">Membrane</location>
    </subcellularLocation>
</comment>
<keyword evidence="3 5" id="KW-1133">Transmembrane helix</keyword>
<dbReference type="InterPro" id="IPR010920">
    <property type="entry name" value="LSM_dom_sf"/>
</dbReference>
<dbReference type="PANTHER" id="PTHR30414:SF0">
    <property type="entry name" value="MINICONDUCTANCE MECHANOSENSITIVE CHANNEL YBDG"/>
    <property type="match status" value="1"/>
</dbReference>
<evidence type="ECO:0000256" key="1">
    <source>
        <dbReference type="ARBA" id="ARBA00004370"/>
    </source>
</evidence>
<organism evidence="7 8">
    <name type="scientific">Pseudochelatococcus contaminans</name>
    <dbReference type="NCBI Taxonomy" id="1538103"/>
    <lineage>
        <taxon>Bacteria</taxon>
        <taxon>Pseudomonadati</taxon>
        <taxon>Pseudomonadota</taxon>
        <taxon>Alphaproteobacteria</taxon>
        <taxon>Hyphomicrobiales</taxon>
        <taxon>Chelatococcaceae</taxon>
        <taxon>Pseudochelatococcus</taxon>
    </lineage>
</organism>
<keyword evidence="8" id="KW-1185">Reference proteome</keyword>
<evidence type="ECO:0000313" key="8">
    <source>
        <dbReference type="Proteomes" id="UP000537592"/>
    </source>
</evidence>
<name>A0A7W5Z3R0_9HYPH</name>
<dbReference type="RefSeq" id="WP_183751820.1">
    <property type="nucleotide sequence ID" value="NZ_JACICC010000003.1"/>
</dbReference>
<dbReference type="Gene3D" id="2.30.30.60">
    <property type="match status" value="1"/>
</dbReference>